<proteinExistence type="predicted"/>
<organism evidence="1">
    <name type="scientific">Rhipicephalus microplus</name>
    <name type="common">Cattle tick</name>
    <name type="synonym">Boophilus microplus</name>
    <dbReference type="NCBI Taxonomy" id="6941"/>
    <lineage>
        <taxon>Eukaryota</taxon>
        <taxon>Metazoa</taxon>
        <taxon>Ecdysozoa</taxon>
        <taxon>Arthropoda</taxon>
        <taxon>Chelicerata</taxon>
        <taxon>Arachnida</taxon>
        <taxon>Acari</taxon>
        <taxon>Parasitiformes</taxon>
        <taxon>Ixodida</taxon>
        <taxon>Ixodoidea</taxon>
        <taxon>Ixodidae</taxon>
        <taxon>Rhipicephalinae</taxon>
        <taxon>Rhipicephalus</taxon>
        <taxon>Boophilus</taxon>
    </lineage>
</organism>
<dbReference type="EMBL" id="GIKN01007215">
    <property type="protein sequence ID" value="NIE49488.1"/>
    <property type="molecule type" value="Transcribed_RNA"/>
</dbReference>
<accession>A0A6G5AFW9</accession>
<evidence type="ECO:0000313" key="1">
    <source>
        <dbReference type="EMBL" id="NIE49488.1"/>
    </source>
</evidence>
<dbReference type="AlphaFoldDB" id="A0A6G5AFW9"/>
<protein>
    <submittedName>
        <fullName evidence="1">Uncharacterized protein</fullName>
    </submittedName>
</protein>
<reference evidence="1" key="1">
    <citation type="submission" date="2020-03" db="EMBL/GenBank/DDBJ databases">
        <title>A transcriptome and proteome of the tick Rhipicephalus microplus shaped by the genetic composition of its hosts and developmental stage.</title>
        <authorList>
            <person name="Garcia G.R."/>
            <person name="Ribeiro J.M.C."/>
            <person name="Maruyama S.R."/>
            <person name="Gardinasse L.G."/>
            <person name="Nelson K."/>
            <person name="Ferreira B.R."/>
            <person name="Andrade T.G."/>
            <person name="Santos I.K.F.M."/>
        </authorList>
    </citation>
    <scope>NUCLEOTIDE SEQUENCE</scope>
    <source>
        <strain evidence="1">NSGR</strain>
        <tissue evidence="1">Salivary glands</tissue>
    </source>
</reference>
<sequence length="184" mass="21211">MYLYQHKAERCPRNSTSFFSYRKKAEPMLPRNTMSLKHRCLCLLLHTYAQTKVVISVLKAVRTQMPEPDDGTLPAAAFSNRRHRASNMQGQFLLLETLTHVYHTALILLFHTPHLLPQTCLSWQCGEAQHHSQVHAASTHDVYSHLTLALTSHFHKQYLIPMYRMNKVYNEPVPLPLPPKLSSV</sequence>
<name>A0A6G5AFW9_RHIMP</name>